<proteinExistence type="predicted"/>
<feature type="domain" description="4Fe-4S ferredoxin-type" evidence="2">
    <location>
        <begin position="8"/>
        <end position="79"/>
    </location>
</feature>
<dbReference type="GO" id="GO:0005886">
    <property type="term" value="C:plasma membrane"/>
    <property type="evidence" value="ECO:0007669"/>
    <property type="project" value="TreeGrafter"/>
</dbReference>
<dbReference type="PANTHER" id="PTHR43255:SF2">
    <property type="entry name" value="HETERODISULFIDE REDUCTASE RELATED PROTEIN"/>
    <property type="match status" value="1"/>
</dbReference>
<dbReference type="InterPro" id="IPR009051">
    <property type="entry name" value="Helical_ferredxn"/>
</dbReference>
<dbReference type="InterPro" id="IPR051460">
    <property type="entry name" value="HdrC_iron-sulfur_subunit"/>
</dbReference>
<evidence type="ECO:0000259" key="1">
    <source>
        <dbReference type="Pfam" id="PF02754"/>
    </source>
</evidence>
<evidence type="ECO:0000313" key="3">
    <source>
        <dbReference type="EMBL" id="RJP16176.1"/>
    </source>
</evidence>
<comment type="caution">
    <text evidence="3">The sequence shown here is derived from an EMBL/GenBank/DDBJ whole genome shotgun (WGS) entry which is preliminary data.</text>
</comment>
<organism evidence="3 4">
    <name type="scientific">Abyssobacteria bacterium (strain SURF_5)</name>
    <dbReference type="NCBI Taxonomy" id="2093360"/>
    <lineage>
        <taxon>Bacteria</taxon>
        <taxon>Pseudomonadati</taxon>
        <taxon>Candidatus Hydrogenedentota</taxon>
        <taxon>Candidatus Abyssobacteria</taxon>
    </lineage>
</organism>
<dbReference type="EMBL" id="QZKU01000128">
    <property type="protein sequence ID" value="RJP16176.1"/>
    <property type="molecule type" value="Genomic_DNA"/>
</dbReference>
<evidence type="ECO:0000313" key="4">
    <source>
        <dbReference type="Proteomes" id="UP000265882"/>
    </source>
</evidence>
<dbReference type="Pfam" id="PF02754">
    <property type="entry name" value="CCG"/>
    <property type="match status" value="2"/>
</dbReference>
<dbReference type="GO" id="GO:0016491">
    <property type="term" value="F:oxidoreductase activity"/>
    <property type="evidence" value="ECO:0007669"/>
    <property type="project" value="UniProtKB-ARBA"/>
</dbReference>
<dbReference type="InterPro" id="IPR017896">
    <property type="entry name" value="4Fe4S_Fe-S-bd"/>
</dbReference>
<dbReference type="Pfam" id="PF13183">
    <property type="entry name" value="Fer4_8"/>
    <property type="match status" value="1"/>
</dbReference>
<dbReference type="SUPFAM" id="SSF46548">
    <property type="entry name" value="alpha-helical ferredoxin"/>
    <property type="match status" value="1"/>
</dbReference>
<name>A0A3A4NCX2_ABYX5</name>
<dbReference type="PANTHER" id="PTHR43255">
    <property type="entry name" value="IRON-SULFUR-BINDING OXIDOREDUCTASE FADF-RELATED-RELATED"/>
    <property type="match status" value="1"/>
</dbReference>
<gene>
    <name evidence="3" type="ORF">C4520_19405</name>
</gene>
<accession>A0A3A4NCX2</accession>
<feature type="domain" description="Cysteine-rich" evidence="1">
    <location>
        <begin position="146"/>
        <end position="230"/>
    </location>
</feature>
<dbReference type="AlphaFoldDB" id="A0A3A4NCX2"/>
<dbReference type="InterPro" id="IPR004017">
    <property type="entry name" value="Cys_rich_dom"/>
</dbReference>
<dbReference type="GO" id="GO:0051536">
    <property type="term" value="F:iron-sulfur cluster binding"/>
    <property type="evidence" value="ECO:0007669"/>
    <property type="project" value="InterPro"/>
</dbReference>
<dbReference type="Gene3D" id="1.10.1060.10">
    <property type="entry name" value="Alpha-helical ferredoxin"/>
    <property type="match status" value="1"/>
</dbReference>
<feature type="domain" description="Cysteine-rich" evidence="1">
    <location>
        <begin position="268"/>
        <end position="356"/>
    </location>
</feature>
<sequence length="380" mass="42599">MQYADVIHRCFRCGYCKFTKDFSDFNCPTYRKYWFDTYSPGGRMWLVRAWLNGDVEPSRRLSEILYSCVACGNCREHCVFDFRVDLVNIFVAARKEMVEQGHTLPAVRDYFKGISTRGNPFNQPREDRGKWADGLGLEPYNGQEYLLHVGCVGSYDERGKKIAAAVASLLKKAGVPFGILGANESCDGNEVRMLGEFGLFQALAEGNIENFKKLGVRKVIALSPHAYNTFKNDYPALGADFEVMHYTQALEQLVRENKVSFPQIKARVTYHDPCFLGRHNDVFDAPRKVLRSMPGLILEEMQKNSKNALCCGGGGNFHTDIIGSGEAGPARVRIREAVETGASILAVACPNCAKMFEDARRDEGLEDRIQVKDIAEIALM</sequence>
<protein>
    <submittedName>
        <fullName evidence="3">(Fe-S)-binding protein</fullName>
    </submittedName>
</protein>
<evidence type="ECO:0000259" key="2">
    <source>
        <dbReference type="Pfam" id="PF13183"/>
    </source>
</evidence>
<reference evidence="3 4" key="1">
    <citation type="journal article" date="2017" name="ISME J.">
        <title>Energy and carbon metabolisms in a deep terrestrial subsurface fluid microbial community.</title>
        <authorList>
            <person name="Momper L."/>
            <person name="Jungbluth S.P."/>
            <person name="Lee M.D."/>
            <person name="Amend J.P."/>
        </authorList>
    </citation>
    <scope>NUCLEOTIDE SEQUENCE [LARGE SCALE GENOMIC DNA]</scope>
    <source>
        <strain evidence="3">SURF_5</strain>
    </source>
</reference>
<dbReference type="Proteomes" id="UP000265882">
    <property type="component" value="Unassembled WGS sequence"/>
</dbReference>